<name>A0ACB8TNA3_9APHY</name>
<organism evidence="1 2">
    <name type="scientific">Irpex rosettiformis</name>
    <dbReference type="NCBI Taxonomy" id="378272"/>
    <lineage>
        <taxon>Eukaryota</taxon>
        <taxon>Fungi</taxon>
        <taxon>Dikarya</taxon>
        <taxon>Basidiomycota</taxon>
        <taxon>Agaricomycotina</taxon>
        <taxon>Agaricomycetes</taxon>
        <taxon>Polyporales</taxon>
        <taxon>Irpicaceae</taxon>
        <taxon>Irpex</taxon>
    </lineage>
</organism>
<keyword evidence="2" id="KW-1185">Reference proteome</keyword>
<accession>A0ACB8TNA3</accession>
<sequence>MGGNTSTSSRFIPNSGATVAAANSPDRSASRKSMFTEVPDEILDMIVRKLWTIHRAQHSSVCRRWYRLTLPYLWRCIRIFLIGQKSPMTILDDFLSLMASRPELAVLVQRLVLYHIEGDVSIISRALELLPNLRFLILRAPRIHPADGDVLTRHASRHALEQLMITGARGTNVFIPATVQLLSLFYEIRRITLKWNGIELENDAVDRTIPKDALDNLHVFQLDMNLDTSSSFYLNILGRHGAFRHLAYLRVEANCLEALVNLSQLLSTVGPTLRELFLRLCWDLSTDGFRLTWDQDTAAIDSALRREFVVTSIRKGIESCSALHGFRLAMSTSFPYNVAYDASVVQEIAAQGWLMGVAIINLVTTRLSQQLRHLSFNYWTTGVDPSEYDRRLFSWSKLREACRRCIDLRILHVQFLRRYKDNAVGRVKLWGKECVQQEMRDFHDALRRGEAIRFGECEEESCRLYVGTA</sequence>
<evidence type="ECO:0000313" key="2">
    <source>
        <dbReference type="Proteomes" id="UP001055072"/>
    </source>
</evidence>
<evidence type="ECO:0000313" key="1">
    <source>
        <dbReference type="EMBL" id="KAI0083461.1"/>
    </source>
</evidence>
<dbReference type="Proteomes" id="UP001055072">
    <property type="component" value="Unassembled WGS sequence"/>
</dbReference>
<protein>
    <submittedName>
        <fullName evidence="1">Uncharacterized protein</fullName>
    </submittedName>
</protein>
<reference evidence="1" key="1">
    <citation type="journal article" date="2021" name="Environ. Microbiol.">
        <title>Gene family expansions and transcriptome signatures uncover fungal adaptations to wood decay.</title>
        <authorList>
            <person name="Hage H."/>
            <person name="Miyauchi S."/>
            <person name="Viragh M."/>
            <person name="Drula E."/>
            <person name="Min B."/>
            <person name="Chaduli D."/>
            <person name="Navarro D."/>
            <person name="Favel A."/>
            <person name="Norest M."/>
            <person name="Lesage-Meessen L."/>
            <person name="Balint B."/>
            <person name="Merenyi Z."/>
            <person name="de Eugenio L."/>
            <person name="Morin E."/>
            <person name="Martinez A.T."/>
            <person name="Baldrian P."/>
            <person name="Stursova M."/>
            <person name="Martinez M.J."/>
            <person name="Novotny C."/>
            <person name="Magnuson J.K."/>
            <person name="Spatafora J.W."/>
            <person name="Maurice S."/>
            <person name="Pangilinan J."/>
            <person name="Andreopoulos W."/>
            <person name="LaButti K."/>
            <person name="Hundley H."/>
            <person name="Na H."/>
            <person name="Kuo A."/>
            <person name="Barry K."/>
            <person name="Lipzen A."/>
            <person name="Henrissat B."/>
            <person name="Riley R."/>
            <person name="Ahrendt S."/>
            <person name="Nagy L.G."/>
            <person name="Grigoriev I.V."/>
            <person name="Martin F."/>
            <person name="Rosso M.N."/>
        </authorList>
    </citation>
    <scope>NUCLEOTIDE SEQUENCE</scope>
    <source>
        <strain evidence="1">CBS 384.51</strain>
    </source>
</reference>
<proteinExistence type="predicted"/>
<gene>
    <name evidence="1" type="ORF">BDY19DRAFT_660196</name>
</gene>
<dbReference type="EMBL" id="MU274964">
    <property type="protein sequence ID" value="KAI0083461.1"/>
    <property type="molecule type" value="Genomic_DNA"/>
</dbReference>
<comment type="caution">
    <text evidence="1">The sequence shown here is derived from an EMBL/GenBank/DDBJ whole genome shotgun (WGS) entry which is preliminary data.</text>
</comment>